<dbReference type="AlphaFoldDB" id="A0A087A6P0"/>
<dbReference type="eggNOG" id="COG0675">
    <property type="taxonomic scope" value="Bacteria"/>
</dbReference>
<keyword evidence="4" id="KW-0560">Oxidoreductase</keyword>
<proteinExistence type="predicted"/>
<accession>A0A087A6P0</accession>
<evidence type="ECO:0000259" key="3">
    <source>
        <dbReference type="Pfam" id="PF07282"/>
    </source>
</evidence>
<comment type="caution">
    <text evidence="4">The sequence shown here is derived from an EMBL/GenBank/DDBJ whole genome shotgun (WGS) entry which is preliminary data.</text>
</comment>
<dbReference type="Proteomes" id="UP000029072">
    <property type="component" value="Unassembled WGS sequence"/>
</dbReference>
<dbReference type="GO" id="GO:0004601">
    <property type="term" value="F:peroxidase activity"/>
    <property type="evidence" value="ECO:0007669"/>
    <property type="project" value="UniProtKB-KW"/>
</dbReference>
<organism evidence="4 5">
    <name type="scientific">Bifidobacterium callitrichos DSM 23973</name>
    <dbReference type="NCBI Taxonomy" id="1437609"/>
    <lineage>
        <taxon>Bacteria</taxon>
        <taxon>Bacillati</taxon>
        <taxon>Actinomycetota</taxon>
        <taxon>Actinomycetes</taxon>
        <taxon>Bifidobacteriales</taxon>
        <taxon>Bifidobacteriaceae</taxon>
        <taxon>Bifidobacterium</taxon>
    </lineage>
</organism>
<evidence type="ECO:0000313" key="5">
    <source>
        <dbReference type="Proteomes" id="UP000029072"/>
    </source>
</evidence>
<feature type="compositionally biased region" description="Basic and acidic residues" evidence="2">
    <location>
        <begin position="441"/>
        <end position="458"/>
    </location>
</feature>
<sequence>MPAKPGKAYRSYAVSMPLNRGKAMRLRVMLRPWRLGLRRTLLLLEGGLIRGERLPRYVDAKQWEGFSQRQWDSITRQARAMMGSWIELRVIDFRSIVSHSTLDDGMKRELWRINLRHAWWEPVDDEAHRMARRIMKHLRKRHRFPNPMRCRTLSMDGKIAEIQPSAMGGTFPYWARISTLDKGRPIHAPLDIHSDLNPHLDPRDLETLANHLQIRFDEDGGMTVRLMTTQDKAEPRVQGDVVGLDWGLSSLFATSEGRLYGLRLFAWLQQRDEELLALTRDLARSNVGYRDSKRFRRLNKRIRDHVTNEVNRVLNLIADDRVMELVVEDLDFRHGGLSKRLNRIVTRAGRNAVRAKLERLHALKGITITRVNPAYTSQECLRCGWTSPGNRPDQKHFRCECCGYTCNADIVAATNIKARRSRPEDWRWIGRHTILSRLRKEHAQRCPDRSHCPSRRPEYGSPTSAKTKAKTDARVKKTTTS</sequence>
<gene>
    <name evidence="4" type="ORF">BCAL_1375</name>
</gene>
<feature type="region of interest" description="Disordered" evidence="2">
    <location>
        <begin position="440"/>
        <end position="481"/>
    </location>
</feature>
<dbReference type="Pfam" id="PF07282">
    <property type="entry name" value="Cas12f1-like_TNB"/>
    <property type="match status" value="1"/>
</dbReference>
<feature type="domain" description="Cas12f1-like TNB" evidence="3">
    <location>
        <begin position="354"/>
        <end position="416"/>
    </location>
</feature>
<dbReference type="OrthoDB" id="6230307at2"/>
<dbReference type="RefSeq" id="WP_081887301.1">
    <property type="nucleotide sequence ID" value="NZ_JDUV01000007.1"/>
</dbReference>
<protein>
    <submittedName>
        <fullName evidence="4">Alkylhydroperoxidase</fullName>
    </submittedName>
</protein>
<dbReference type="EMBL" id="JGYS01000008">
    <property type="protein sequence ID" value="KFI54440.1"/>
    <property type="molecule type" value="Genomic_DNA"/>
</dbReference>
<evidence type="ECO:0000256" key="2">
    <source>
        <dbReference type="SAM" id="MobiDB-lite"/>
    </source>
</evidence>
<reference evidence="4 5" key="1">
    <citation type="submission" date="2014-03" db="EMBL/GenBank/DDBJ databases">
        <title>Genomics of Bifidobacteria.</title>
        <authorList>
            <person name="Ventura M."/>
            <person name="Milani C."/>
            <person name="Lugli G.A."/>
        </authorList>
    </citation>
    <scope>NUCLEOTIDE SEQUENCE [LARGE SCALE GENOMIC DNA]</scope>
    <source>
        <strain evidence="4 5">DSM 23973</strain>
    </source>
</reference>
<keyword evidence="1" id="KW-0238">DNA-binding</keyword>
<dbReference type="InterPro" id="IPR010095">
    <property type="entry name" value="Cas12f1-like_TNB"/>
</dbReference>
<evidence type="ECO:0000256" key="1">
    <source>
        <dbReference type="ARBA" id="ARBA00023125"/>
    </source>
</evidence>
<name>A0A087A6P0_9BIFI</name>
<keyword evidence="4" id="KW-0575">Peroxidase</keyword>
<dbReference type="GO" id="GO:0003677">
    <property type="term" value="F:DNA binding"/>
    <property type="evidence" value="ECO:0007669"/>
    <property type="project" value="UniProtKB-KW"/>
</dbReference>
<evidence type="ECO:0000313" key="4">
    <source>
        <dbReference type="EMBL" id="KFI54440.1"/>
    </source>
</evidence>
<dbReference type="STRING" id="1437609.BCAL_1375"/>